<feature type="region of interest" description="Disordered" evidence="1">
    <location>
        <begin position="1"/>
        <end position="57"/>
    </location>
</feature>
<proteinExistence type="predicted"/>
<accession>A0A423V9R5</accession>
<keyword evidence="3" id="KW-1185">Reference proteome</keyword>
<dbReference type="STRING" id="252740.A0A423V9R5"/>
<feature type="region of interest" description="Disordered" evidence="1">
    <location>
        <begin position="209"/>
        <end position="229"/>
    </location>
</feature>
<evidence type="ECO:0000313" key="2">
    <source>
        <dbReference type="EMBL" id="ROV87600.1"/>
    </source>
</evidence>
<comment type="caution">
    <text evidence="2">The sequence shown here is derived from an EMBL/GenBank/DDBJ whole genome shotgun (WGS) entry which is preliminary data.</text>
</comment>
<gene>
    <name evidence="2" type="ORF">VSDG_09629</name>
</gene>
<dbReference type="EMBL" id="LJZO01000079">
    <property type="protein sequence ID" value="ROV87600.1"/>
    <property type="molecule type" value="Genomic_DNA"/>
</dbReference>
<dbReference type="PANTHER" id="PTHR12652">
    <property type="entry name" value="PEROXISOMAL BIOGENESIS FACTOR 11"/>
    <property type="match status" value="1"/>
</dbReference>
<evidence type="ECO:0000256" key="1">
    <source>
        <dbReference type="SAM" id="MobiDB-lite"/>
    </source>
</evidence>
<reference evidence="2 3" key="1">
    <citation type="submission" date="2015-09" db="EMBL/GenBank/DDBJ databases">
        <title>Host preference determinants of Valsa canker pathogens revealed by comparative genomics.</title>
        <authorList>
            <person name="Yin Z."/>
            <person name="Huang L."/>
        </authorList>
    </citation>
    <scope>NUCLEOTIDE SEQUENCE [LARGE SCALE GENOMIC DNA]</scope>
    <source>
        <strain evidence="2 3">YSFL</strain>
    </source>
</reference>
<evidence type="ECO:0008006" key="4">
    <source>
        <dbReference type="Google" id="ProtNLM"/>
    </source>
</evidence>
<dbReference type="PANTHER" id="PTHR12652:SF25">
    <property type="entry name" value="MICROBODY (PEROXISOME) PROLIFERATION PROTEIN PEROXIN 11C (EUROFUNG)"/>
    <property type="match status" value="1"/>
</dbReference>
<sequence length="370" mass="38649">MTETTSVPETGPTPISDLPTGEPIPTLSDSKAASSITTPPPTPPSPTSSRTTSTTTTTTTLPALLKVLPSSADAFLSHLQRCLATPSGVDTLLLFVCYLSRFTGAALTRLSQTLLRRTARELVALVFTLPPPKAAIIIEAAGATASGKNSSAPARTAAARLAALLGKRLSSLGSLASEARTIARLWSLVGMYFWAKRLTLQLLASYSSSTGNGNSSTATSEKDDASEGGSSSSDKLAALVDWAQLVSCVMFQVLENGAYLSGRGVLGWTPAEQGRAYVVGSRWLCVYTGLELGRLLAGLVSKAGAGGEFASAEEREEVGAMRRSMAINLAWAPLTLHWATEKGFLSDLAVGAGGCIPGVLQMRKLWRDTA</sequence>
<feature type="compositionally biased region" description="Low complexity" evidence="1">
    <location>
        <begin position="209"/>
        <end position="219"/>
    </location>
</feature>
<dbReference type="OrthoDB" id="10005898at2759"/>
<protein>
    <recommendedName>
        <fullName evidence="4">Peroxin 11C</fullName>
    </recommendedName>
</protein>
<feature type="compositionally biased region" description="Low complexity" evidence="1">
    <location>
        <begin position="47"/>
        <end position="57"/>
    </location>
</feature>
<dbReference type="AlphaFoldDB" id="A0A423V9R5"/>
<organism evidence="2 3">
    <name type="scientific">Cytospora chrysosperma</name>
    <name type="common">Cytospora canker fungus</name>
    <name type="synonym">Sphaeria chrysosperma</name>
    <dbReference type="NCBI Taxonomy" id="252740"/>
    <lineage>
        <taxon>Eukaryota</taxon>
        <taxon>Fungi</taxon>
        <taxon>Dikarya</taxon>
        <taxon>Ascomycota</taxon>
        <taxon>Pezizomycotina</taxon>
        <taxon>Sordariomycetes</taxon>
        <taxon>Sordariomycetidae</taxon>
        <taxon>Diaporthales</taxon>
        <taxon>Cytosporaceae</taxon>
        <taxon>Cytospora</taxon>
    </lineage>
</organism>
<dbReference type="Proteomes" id="UP000284375">
    <property type="component" value="Unassembled WGS sequence"/>
</dbReference>
<name>A0A423V9R5_CYTCH</name>
<evidence type="ECO:0000313" key="3">
    <source>
        <dbReference type="Proteomes" id="UP000284375"/>
    </source>
</evidence>